<dbReference type="OrthoDB" id="9804482at2"/>
<dbReference type="EMBL" id="FQWQ01000003">
    <property type="protein sequence ID" value="SHH63861.1"/>
    <property type="molecule type" value="Genomic_DNA"/>
</dbReference>
<evidence type="ECO:0000313" key="7">
    <source>
        <dbReference type="EMBL" id="SHH63861.1"/>
    </source>
</evidence>
<dbReference type="RefSeq" id="WP_073139048.1">
    <property type="nucleotide sequence ID" value="NZ_FQWQ01000003.1"/>
</dbReference>
<dbReference type="PANTHER" id="PTHR30471:SF3">
    <property type="entry name" value="UPF0758 PROTEIN YEES-RELATED"/>
    <property type="match status" value="1"/>
</dbReference>
<evidence type="ECO:0000313" key="8">
    <source>
        <dbReference type="Proteomes" id="UP000184212"/>
    </source>
</evidence>
<dbReference type="CDD" id="cd08071">
    <property type="entry name" value="MPN_DUF2466"/>
    <property type="match status" value="1"/>
</dbReference>
<organism evidence="7 8">
    <name type="scientific">Chryseolinea serpens</name>
    <dbReference type="NCBI Taxonomy" id="947013"/>
    <lineage>
        <taxon>Bacteria</taxon>
        <taxon>Pseudomonadati</taxon>
        <taxon>Bacteroidota</taxon>
        <taxon>Cytophagia</taxon>
        <taxon>Cytophagales</taxon>
        <taxon>Fulvivirgaceae</taxon>
        <taxon>Chryseolinea</taxon>
    </lineage>
</organism>
<keyword evidence="2" id="KW-0479">Metal-binding</keyword>
<dbReference type="Proteomes" id="UP000184212">
    <property type="component" value="Unassembled WGS sequence"/>
</dbReference>
<dbReference type="InterPro" id="IPR001405">
    <property type="entry name" value="UPF0758"/>
</dbReference>
<keyword evidence="5" id="KW-0482">Metalloprotease</keyword>
<dbReference type="GO" id="GO:0008237">
    <property type="term" value="F:metallopeptidase activity"/>
    <property type="evidence" value="ECO:0007669"/>
    <property type="project" value="UniProtKB-KW"/>
</dbReference>
<dbReference type="InterPro" id="IPR037518">
    <property type="entry name" value="MPN"/>
</dbReference>
<evidence type="ECO:0000256" key="1">
    <source>
        <dbReference type="ARBA" id="ARBA00022670"/>
    </source>
</evidence>
<dbReference type="InterPro" id="IPR020891">
    <property type="entry name" value="UPF0758_CS"/>
</dbReference>
<sequence>MTIELNDEEKVRILNSDDLFVIMRDILLRENKIDQDREHFWVIGLASNHRLLFIELISMGTVDKALVEPMEVYSVALQKRAVKILLVHNHPSGELKASEADKDITIRLIQVGLIVNTPVLDHLIITTNTYMSFADTGLLEELEKSRKYVPMYKQIEELQRIAEELGMKKGEIKGVKEGMKEGLKKGVEAVAQRMKEKGMSNDIIAEITGLPLEVVGKL</sequence>
<protein>
    <submittedName>
        <fullName evidence="7">DNA repair protein RadC</fullName>
    </submittedName>
</protein>
<proteinExistence type="predicted"/>
<dbReference type="PROSITE" id="PS01302">
    <property type="entry name" value="UPF0758"/>
    <property type="match status" value="1"/>
</dbReference>
<dbReference type="Gene3D" id="3.40.140.10">
    <property type="entry name" value="Cytidine Deaminase, domain 2"/>
    <property type="match status" value="1"/>
</dbReference>
<dbReference type="PANTHER" id="PTHR30471">
    <property type="entry name" value="DNA REPAIR PROTEIN RADC"/>
    <property type="match status" value="1"/>
</dbReference>
<feature type="domain" description="MPN" evidence="6">
    <location>
        <begin position="12"/>
        <end position="139"/>
    </location>
</feature>
<evidence type="ECO:0000259" key="6">
    <source>
        <dbReference type="PROSITE" id="PS50249"/>
    </source>
</evidence>
<keyword evidence="3" id="KW-0378">Hydrolase</keyword>
<dbReference type="PROSITE" id="PS50249">
    <property type="entry name" value="MPN"/>
    <property type="match status" value="1"/>
</dbReference>
<dbReference type="AlphaFoldDB" id="A0A1M5ULL3"/>
<accession>A0A1M5ULL3</accession>
<dbReference type="InterPro" id="IPR025657">
    <property type="entry name" value="RadC_JAB"/>
</dbReference>
<evidence type="ECO:0000256" key="4">
    <source>
        <dbReference type="ARBA" id="ARBA00022833"/>
    </source>
</evidence>
<reference evidence="7 8" key="1">
    <citation type="submission" date="2016-11" db="EMBL/GenBank/DDBJ databases">
        <authorList>
            <person name="Jaros S."/>
            <person name="Januszkiewicz K."/>
            <person name="Wedrychowicz H."/>
        </authorList>
    </citation>
    <scope>NUCLEOTIDE SEQUENCE [LARGE SCALE GENOMIC DNA]</scope>
    <source>
        <strain evidence="7 8">DSM 24574</strain>
    </source>
</reference>
<keyword evidence="8" id="KW-1185">Reference proteome</keyword>
<dbReference type="STRING" id="947013.SAMN04488109_4764"/>
<keyword evidence="1" id="KW-0645">Protease</keyword>
<dbReference type="GO" id="GO:0046872">
    <property type="term" value="F:metal ion binding"/>
    <property type="evidence" value="ECO:0007669"/>
    <property type="project" value="UniProtKB-KW"/>
</dbReference>
<gene>
    <name evidence="7" type="ORF">SAMN04488109_4764</name>
</gene>
<dbReference type="Pfam" id="PF04002">
    <property type="entry name" value="RadC"/>
    <property type="match status" value="1"/>
</dbReference>
<evidence type="ECO:0000256" key="3">
    <source>
        <dbReference type="ARBA" id="ARBA00022801"/>
    </source>
</evidence>
<evidence type="ECO:0000256" key="2">
    <source>
        <dbReference type="ARBA" id="ARBA00022723"/>
    </source>
</evidence>
<name>A0A1M5ULL3_9BACT</name>
<evidence type="ECO:0000256" key="5">
    <source>
        <dbReference type="ARBA" id="ARBA00023049"/>
    </source>
</evidence>
<dbReference type="GO" id="GO:0006508">
    <property type="term" value="P:proteolysis"/>
    <property type="evidence" value="ECO:0007669"/>
    <property type="project" value="UniProtKB-KW"/>
</dbReference>
<keyword evidence="4" id="KW-0862">Zinc</keyword>